<name>A0A5C3MSA8_9AGAM</name>
<keyword evidence="6" id="KW-0249">Electron transport</keyword>
<evidence type="ECO:0000259" key="9">
    <source>
        <dbReference type="Pfam" id="PF05347"/>
    </source>
</evidence>
<evidence type="ECO:0000256" key="3">
    <source>
        <dbReference type="ARBA" id="ARBA00022448"/>
    </source>
</evidence>
<dbReference type="EMBL" id="ML213520">
    <property type="protein sequence ID" value="TFK48274.1"/>
    <property type="molecule type" value="Genomic_DNA"/>
</dbReference>
<evidence type="ECO:0000256" key="1">
    <source>
        <dbReference type="ARBA" id="ARBA00004443"/>
    </source>
</evidence>
<evidence type="ECO:0000313" key="10">
    <source>
        <dbReference type="EMBL" id="TFK48274.1"/>
    </source>
</evidence>
<feature type="domain" description="Complex 1 LYR protein" evidence="9">
    <location>
        <begin position="23"/>
        <end position="84"/>
    </location>
</feature>
<dbReference type="CDD" id="cd20266">
    <property type="entry name" value="Complex1_LYR_NDUFA6_LYRM6"/>
    <property type="match status" value="1"/>
</dbReference>
<dbReference type="STRING" id="5364.A0A5C3MSA8"/>
<keyword evidence="4" id="KW-0679">Respiratory chain</keyword>
<dbReference type="PIRSF" id="PIRSF006643">
    <property type="entry name" value="NDUA6"/>
    <property type="match status" value="1"/>
</dbReference>
<keyword evidence="5" id="KW-0999">Mitochondrion inner membrane</keyword>
<sequence>MSTIPTRLARATTRSVSLSEARKRALELYRDWYRAAPSMVDLYALDVRPSQIRHAVRQQFERNRHITDLKVIDVLILKGRQEFQETLNCWKQNDHVLGILLEEKSRPQRTFMQKFYEGRDEDAVLPATGTKDVRMIL</sequence>
<evidence type="ECO:0000256" key="8">
    <source>
        <dbReference type="ARBA" id="ARBA00023136"/>
    </source>
</evidence>
<dbReference type="GO" id="GO:0005743">
    <property type="term" value="C:mitochondrial inner membrane"/>
    <property type="evidence" value="ECO:0007669"/>
    <property type="project" value="UniProtKB-SubCell"/>
</dbReference>
<keyword evidence="3" id="KW-0813">Transport</keyword>
<dbReference type="AlphaFoldDB" id="A0A5C3MSA8"/>
<keyword evidence="11" id="KW-1185">Reference proteome</keyword>
<evidence type="ECO:0000313" key="11">
    <source>
        <dbReference type="Proteomes" id="UP000305948"/>
    </source>
</evidence>
<dbReference type="PANTHER" id="PTHR12964:SF0">
    <property type="entry name" value="NADH DEHYDROGENASE [UBIQUINONE] 1 ALPHA SUBCOMPLEX SUBUNIT 6"/>
    <property type="match status" value="1"/>
</dbReference>
<reference evidence="10 11" key="1">
    <citation type="journal article" date="2019" name="Nat. Ecol. Evol.">
        <title>Megaphylogeny resolves global patterns of mushroom evolution.</title>
        <authorList>
            <person name="Varga T."/>
            <person name="Krizsan K."/>
            <person name="Foldi C."/>
            <person name="Dima B."/>
            <person name="Sanchez-Garcia M."/>
            <person name="Sanchez-Ramirez S."/>
            <person name="Szollosi G.J."/>
            <person name="Szarkandi J.G."/>
            <person name="Papp V."/>
            <person name="Albert L."/>
            <person name="Andreopoulos W."/>
            <person name="Angelini C."/>
            <person name="Antonin V."/>
            <person name="Barry K.W."/>
            <person name="Bougher N.L."/>
            <person name="Buchanan P."/>
            <person name="Buyck B."/>
            <person name="Bense V."/>
            <person name="Catcheside P."/>
            <person name="Chovatia M."/>
            <person name="Cooper J."/>
            <person name="Damon W."/>
            <person name="Desjardin D."/>
            <person name="Finy P."/>
            <person name="Geml J."/>
            <person name="Haridas S."/>
            <person name="Hughes K."/>
            <person name="Justo A."/>
            <person name="Karasinski D."/>
            <person name="Kautmanova I."/>
            <person name="Kiss B."/>
            <person name="Kocsube S."/>
            <person name="Kotiranta H."/>
            <person name="LaButti K.M."/>
            <person name="Lechner B.E."/>
            <person name="Liimatainen K."/>
            <person name="Lipzen A."/>
            <person name="Lukacs Z."/>
            <person name="Mihaltcheva S."/>
            <person name="Morgado L.N."/>
            <person name="Niskanen T."/>
            <person name="Noordeloos M.E."/>
            <person name="Ohm R.A."/>
            <person name="Ortiz-Santana B."/>
            <person name="Ovrebo C."/>
            <person name="Racz N."/>
            <person name="Riley R."/>
            <person name="Savchenko A."/>
            <person name="Shiryaev A."/>
            <person name="Soop K."/>
            <person name="Spirin V."/>
            <person name="Szebenyi C."/>
            <person name="Tomsovsky M."/>
            <person name="Tulloss R.E."/>
            <person name="Uehling J."/>
            <person name="Grigoriev I.V."/>
            <person name="Vagvolgyi C."/>
            <person name="Papp T."/>
            <person name="Martin F.M."/>
            <person name="Miettinen O."/>
            <person name="Hibbett D.S."/>
            <person name="Nagy L.G."/>
        </authorList>
    </citation>
    <scope>NUCLEOTIDE SEQUENCE [LARGE SCALE GENOMIC DNA]</scope>
    <source>
        <strain evidence="10 11">OMC1185</strain>
    </source>
</reference>
<dbReference type="InterPro" id="IPR016488">
    <property type="entry name" value="NADH_Ub_cplx-1_asu_su-6"/>
</dbReference>
<evidence type="ECO:0000256" key="7">
    <source>
        <dbReference type="ARBA" id="ARBA00023128"/>
    </source>
</evidence>
<dbReference type="GO" id="GO:0006979">
    <property type="term" value="P:response to oxidative stress"/>
    <property type="evidence" value="ECO:0007669"/>
    <property type="project" value="TreeGrafter"/>
</dbReference>
<gene>
    <name evidence="10" type="ORF">OE88DRAFT_1684949</name>
</gene>
<evidence type="ECO:0000256" key="2">
    <source>
        <dbReference type="ARBA" id="ARBA00009508"/>
    </source>
</evidence>
<accession>A0A5C3MSA8</accession>
<comment type="similarity">
    <text evidence="2">Belongs to the complex I LYR family.</text>
</comment>
<dbReference type="GO" id="GO:0045271">
    <property type="term" value="C:respiratory chain complex I"/>
    <property type="evidence" value="ECO:0007669"/>
    <property type="project" value="InterPro"/>
</dbReference>
<proteinExistence type="inferred from homology"/>
<keyword evidence="10" id="KW-0830">Ubiquinone</keyword>
<dbReference type="PANTHER" id="PTHR12964">
    <property type="entry name" value="NADH-UBIQUINONE OXIDOREDUCTASE B14 SUBUNIT"/>
    <property type="match status" value="1"/>
</dbReference>
<dbReference type="InterPro" id="IPR045299">
    <property type="entry name" value="Complex1_LYR_NDUFA6_LYRM6"/>
</dbReference>
<dbReference type="InterPro" id="IPR008011">
    <property type="entry name" value="Complex1_LYR_dom"/>
</dbReference>
<dbReference type="Proteomes" id="UP000305948">
    <property type="component" value="Unassembled WGS sequence"/>
</dbReference>
<dbReference type="OrthoDB" id="14535at2759"/>
<comment type="subcellular location">
    <subcellularLocation>
        <location evidence="1">Mitochondrion inner membrane</location>
        <topology evidence="1">Peripheral membrane protein</topology>
        <orientation evidence="1">Matrix side</orientation>
    </subcellularLocation>
</comment>
<dbReference type="Pfam" id="PF05347">
    <property type="entry name" value="Complex1_LYR"/>
    <property type="match status" value="1"/>
</dbReference>
<keyword evidence="7" id="KW-0496">Mitochondrion</keyword>
<evidence type="ECO:0000256" key="5">
    <source>
        <dbReference type="ARBA" id="ARBA00022792"/>
    </source>
</evidence>
<protein>
    <submittedName>
        <fullName evidence="10">NdufA6 NADH-ubiquinone oxidoreductase 14.8 kDa subunit</fullName>
    </submittedName>
</protein>
<organism evidence="10 11">
    <name type="scientific">Heliocybe sulcata</name>
    <dbReference type="NCBI Taxonomy" id="5364"/>
    <lineage>
        <taxon>Eukaryota</taxon>
        <taxon>Fungi</taxon>
        <taxon>Dikarya</taxon>
        <taxon>Basidiomycota</taxon>
        <taxon>Agaricomycotina</taxon>
        <taxon>Agaricomycetes</taxon>
        <taxon>Gloeophyllales</taxon>
        <taxon>Gloeophyllaceae</taxon>
        <taxon>Heliocybe</taxon>
    </lineage>
</organism>
<evidence type="ECO:0000256" key="4">
    <source>
        <dbReference type="ARBA" id="ARBA00022660"/>
    </source>
</evidence>
<keyword evidence="8" id="KW-0472">Membrane</keyword>
<evidence type="ECO:0000256" key="6">
    <source>
        <dbReference type="ARBA" id="ARBA00022982"/>
    </source>
</evidence>